<dbReference type="Proteomes" id="UP000295504">
    <property type="component" value="Unassembled WGS sequence"/>
</dbReference>
<feature type="transmembrane region" description="Helical" evidence="1">
    <location>
        <begin position="177"/>
        <end position="198"/>
    </location>
</feature>
<feature type="domain" description="Nucleoside transporter/FeoB GTPase Gate" evidence="2">
    <location>
        <begin position="71"/>
        <end position="169"/>
    </location>
</feature>
<keyword evidence="1" id="KW-0472">Membrane</keyword>
<keyword evidence="4" id="KW-1185">Reference proteome</keyword>
<dbReference type="InterPro" id="IPR014226">
    <property type="entry name" value="Spore_IM_YlbJ"/>
</dbReference>
<proteinExistence type="predicted"/>
<dbReference type="NCBIfam" id="TIGR02871">
    <property type="entry name" value="spore_ylbJ"/>
    <property type="match status" value="1"/>
</dbReference>
<feature type="transmembrane region" description="Helical" evidence="1">
    <location>
        <begin position="248"/>
        <end position="274"/>
    </location>
</feature>
<evidence type="ECO:0000259" key="2">
    <source>
        <dbReference type="Pfam" id="PF07670"/>
    </source>
</evidence>
<dbReference type="InterPro" id="IPR011642">
    <property type="entry name" value="Gate_dom"/>
</dbReference>
<dbReference type="AlphaFoldDB" id="A0A4R2THJ8"/>
<gene>
    <name evidence="3" type="ORF">EDD79_102433</name>
</gene>
<evidence type="ECO:0000313" key="4">
    <source>
        <dbReference type="Proteomes" id="UP000295504"/>
    </source>
</evidence>
<dbReference type="EMBL" id="SLYC01000024">
    <property type="protein sequence ID" value="TCQ01692.1"/>
    <property type="molecule type" value="Genomic_DNA"/>
</dbReference>
<feature type="transmembrane region" description="Helical" evidence="1">
    <location>
        <begin position="407"/>
        <end position="428"/>
    </location>
</feature>
<organism evidence="3 4">
    <name type="scientific">Serpentinicella alkaliphila</name>
    <dbReference type="NCBI Taxonomy" id="1734049"/>
    <lineage>
        <taxon>Bacteria</taxon>
        <taxon>Bacillati</taxon>
        <taxon>Bacillota</taxon>
        <taxon>Clostridia</taxon>
        <taxon>Peptostreptococcales</taxon>
        <taxon>Natronincolaceae</taxon>
        <taxon>Serpentinicella</taxon>
    </lineage>
</organism>
<protein>
    <submittedName>
        <fullName evidence="3">Sporulation integral membrane protein YlbJ</fullName>
    </submittedName>
</protein>
<sequence length="436" mass="48887">MTYIFLVLLILFFISGFIYLYKKRPKTYTIIGKFITTYFFIGIVVALVFSIVLFPRQSVNAAYNGLMVWFTIVLPALLPFFIGSELLIRLGVIKFIGALLEPMMRPLFNVPGTGSFAFAMSITSGYPVGAKIVSRLRLNNEISRIEAQRLIAFCSTSGPLFMIGAVSVGMFRSAELGILIALTHYLSIILIGILFRFYKSKHDLSALKQKKYSPIRNAFIQLRDHQRNSPPIGIHLGNAVRESINTMLLVGGFIILFSVIIEILKLIGFISFFARFISLVLIPFNLDVAYIEALITGLFEITMGCKMLSEVYTTDLILKIAAASFIISWSGFSIHAQCISIISETDINTKLYMLSKFFHGLLSFVLTIIIYPIFIRFFDISTKVSSYYDYLNTNEKIFLGVKSALEVFVTVVGGLLILSILCSGVLLIKNKLQKRG</sequence>
<keyword evidence="1" id="KW-1133">Transmembrane helix</keyword>
<keyword evidence="1" id="KW-0812">Transmembrane</keyword>
<feature type="transmembrane region" description="Helical" evidence="1">
    <location>
        <begin position="316"/>
        <end position="336"/>
    </location>
</feature>
<evidence type="ECO:0000313" key="3">
    <source>
        <dbReference type="EMBL" id="TCQ01692.1"/>
    </source>
</evidence>
<feature type="transmembrane region" description="Helical" evidence="1">
    <location>
        <begin position="357"/>
        <end position="378"/>
    </location>
</feature>
<evidence type="ECO:0000256" key="1">
    <source>
        <dbReference type="SAM" id="Phobius"/>
    </source>
</evidence>
<comment type="caution">
    <text evidence="3">The sequence shown here is derived from an EMBL/GenBank/DDBJ whole genome shotgun (WGS) entry which is preliminary data.</text>
</comment>
<reference evidence="3 4" key="1">
    <citation type="submission" date="2019-03" db="EMBL/GenBank/DDBJ databases">
        <title>Genomic Encyclopedia of Type Strains, Phase IV (KMG-IV): sequencing the most valuable type-strain genomes for metagenomic binning, comparative biology and taxonomic classification.</title>
        <authorList>
            <person name="Goeker M."/>
        </authorList>
    </citation>
    <scope>NUCLEOTIDE SEQUENCE [LARGE SCALE GENOMIC DNA]</scope>
    <source>
        <strain evidence="3 4">DSM 100013</strain>
    </source>
</reference>
<feature type="transmembrane region" description="Helical" evidence="1">
    <location>
        <begin position="66"/>
        <end position="88"/>
    </location>
</feature>
<feature type="transmembrane region" description="Helical" evidence="1">
    <location>
        <begin position="108"/>
        <end position="129"/>
    </location>
</feature>
<dbReference type="OrthoDB" id="1645614at2"/>
<dbReference type="RefSeq" id="WP_132848817.1">
    <property type="nucleotide sequence ID" value="NZ_CP058648.1"/>
</dbReference>
<accession>A0A4R2THJ8</accession>
<name>A0A4R2THJ8_9FIRM</name>
<dbReference type="Pfam" id="PF07670">
    <property type="entry name" value="Gate"/>
    <property type="match status" value="2"/>
</dbReference>
<feature type="domain" description="Nucleoside transporter/FeoB GTPase Gate" evidence="2">
    <location>
        <begin position="248"/>
        <end position="343"/>
    </location>
</feature>
<feature type="transmembrane region" description="Helical" evidence="1">
    <location>
        <begin position="150"/>
        <end position="171"/>
    </location>
</feature>
<feature type="transmembrane region" description="Helical" evidence="1">
    <location>
        <begin position="30"/>
        <end position="54"/>
    </location>
</feature>